<evidence type="ECO:0000313" key="11">
    <source>
        <dbReference type="EMBL" id="KAL1603537.1"/>
    </source>
</evidence>
<feature type="transmembrane region" description="Helical" evidence="10">
    <location>
        <begin position="159"/>
        <end position="180"/>
    </location>
</feature>
<dbReference type="Pfam" id="PF03155">
    <property type="entry name" value="Alg6_Alg8"/>
    <property type="match status" value="2"/>
</dbReference>
<feature type="transmembrane region" description="Helical" evidence="10">
    <location>
        <begin position="255"/>
        <end position="273"/>
    </location>
</feature>
<evidence type="ECO:0000256" key="4">
    <source>
        <dbReference type="ARBA" id="ARBA00022676"/>
    </source>
</evidence>
<feature type="transmembrane region" description="Helical" evidence="10">
    <location>
        <begin position="192"/>
        <end position="211"/>
    </location>
</feature>
<comment type="similarity">
    <text evidence="3 10">Belongs to the ALG6/ALG8 glucosyltransferase family.</text>
</comment>
<accession>A0ABR3RI15</accession>
<keyword evidence="12" id="KW-1185">Reference proteome</keyword>
<evidence type="ECO:0000313" key="12">
    <source>
        <dbReference type="Proteomes" id="UP001521785"/>
    </source>
</evidence>
<feature type="transmembrane region" description="Helical" evidence="10">
    <location>
        <begin position="448"/>
        <end position="469"/>
    </location>
</feature>
<comment type="caution">
    <text evidence="11">The sequence shown here is derived from an EMBL/GenBank/DDBJ whole genome shotgun (WGS) entry which is preliminary data.</text>
</comment>
<evidence type="ECO:0000256" key="3">
    <source>
        <dbReference type="ARBA" id="ARBA00008715"/>
    </source>
</evidence>
<protein>
    <recommendedName>
        <fullName evidence="10">Alpha-1,3-glucosyltransferase</fullName>
        <ecNumber evidence="10">2.4.1.-</ecNumber>
    </recommendedName>
</protein>
<dbReference type="InterPro" id="IPR004856">
    <property type="entry name" value="Glyco_trans_ALG6/ALG8"/>
</dbReference>
<dbReference type="PANTHER" id="PTHR12413:SF1">
    <property type="entry name" value="DOLICHYL PYROPHOSPHATE MAN9GLCNAC2 ALPHA-1,3-GLUCOSYLTRANSFERASE"/>
    <property type="match status" value="1"/>
</dbReference>
<dbReference type="Proteomes" id="UP001521785">
    <property type="component" value="Unassembled WGS sequence"/>
</dbReference>
<feature type="transmembrane region" description="Helical" evidence="10">
    <location>
        <begin position="519"/>
        <end position="537"/>
    </location>
</feature>
<keyword evidence="5 10" id="KW-0808">Transferase</keyword>
<feature type="transmembrane region" description="Helical" evidence="10">
    <location>
        <begin position="408"/>
        <end position="428"/>
    </location>
</feature>
<dbReference type="EC" id="2.4.1.-" evidence="10"/>
<comment type="subcellular location">
    <subcellularLocation>
        <location evidence="1 10">Endoplasmic reticulum membrane</location>
        <topology evidence="1 10">Multi-pass membrane protein</topology>
    </subcellularLocation>
</comment>
<comment type="pathway">
    <text evidence="2 10">Protein modification; protein glycosylation.</text>
</comment>
<feature type="transmembrane region" description="Helical" evidence="10">
    <location>
        <begin position="280"/>
        <end position="304"/>
    </location>
</feature>
<evidence type="ECO:0000256" key="9">
    <source>
        <dbReference type="ARBA" id="ARBA00023136"/>
    </source>
</evidence>
<reference evidence="11 12" key="1">
    <citation type="submission" date="2024-02" db="EMBL/GenBank/DDBJ databases">
        <title>De novo assembly and annotation of 12 fungi associated with fruit tree decline syndrome in Ontario, Canada.</title>
        <authorList>
            <person name="Sulman M."/>
            <person name="Ellouze W."/>
            <person name="Ilyukhin E."/>
        </authorList>
    </citation>
    <scope>NUCLEOTIDE SEQUENCE [LARGE SCALE GENOMIC DNA]</scope>
    <source>
        <strain evidence="11 12">M42-189</strain>
    </source>
</reference>
<feature type="transmembrane region" description="Helical" evidence="10">
    <location>
        <begin position="57"/>
        <end position="79"/>
    </location>
</feature>
<evidence type="ECO:0000256" key="5">
    <source>
        <dbReference type="ARBA" id="ARBA00022679"/>
    </source>
</evidence>
<keyword evidence="4 10" id="KW-0328">Glycosyltransferase</keyword>
<name>A0ABR3RI15_9PLEO</name>
<keyword evidence="8 10" id="KW-1133">Transmembrane helix</keyword>
<evidence type="ECO:0000256" key="6">
    <source>
        <dbReference type="ARBA" id="ARBA00022692"/>
    </source>
</evidence>
<evidence type="ECO:0000256" key="2">
    <source>
        <dbReference type="ARBA" id="ARBA00004922"/>
    </source>
</evidence>
<feature type="transmembrane region" description="Helical" evidence="10">
    <location>
        <begin position="544"/>
        <end position="569"/>
    </location>
</feature>
<dbReference type="EMBL" id="JAKJXO020000006">
    <property type="protein sequence ID" value="KAL1603537.1"/>
    <property type="molecule type" value="Genomic_DNA"/>
</dbReference>
<evidence type="ECO:0000256" key="1">
    <source>
        <dbReference type="ARBA" id="ARBA00004477"/>
    </source>
</evidence>
<keyword evidence="6 10" id="KW-0812">Transmembrane</keyword>
<gene>
    <name evidence="11" type="primary">ALG6</name>
    <name evidence="11" type="ORF">SLS60_005125</name>
</gene>
<feature type="transmembrane region" description="Helical" evidence="10">
    <location>
        <begin position="481"/>
        <end position="499"/>
    </location>
</feature>
<evidence type="ECO:0000256" key="7">
    <source>
        <dbReference type="ARBA" id="ARBA00022824"/>
    </source>
</evidence>
<sequence>MASPQGHKPRRRRKIEEGSLAHVTHGTLDLDQSSHARKPAFPLVAFLWPAKGVVSQWITIPVILMVVGLFRWTTGLWGYSGFNSPPMHGDFEAQRHWMELTQHLPVSHWYFYDLEWWGLDYPPLTAYHSWLLGVIGSAINPQWFALFDSRALDDPLLKIYMRATVLVSEYLIYVPATIIYLRRYSRAEKVNVWEASIALVAILMQPATLLIDHGHFQYNTVMLGLAVASLSSIQAGRHLWSCVFFVGALGFKQMALFYAPAVFAYLLGICMFPRINVTRLFLIAVTTAAAFALLYLPFLAGVAYDAYKNVPLKGLPPPPLLESLPTSLDSEAWYYPYVLELAQSIHRIFPFARGLFEDKVANIWCTIHTFHKLHRYSGPLLQRAALVATLASIAPPCLIIFLKPRKQLVPLAFAATAWGFFLCSYQVHEKNVLLPLLPMTLLLSGQGGLLPSIRAWVGLANMLGVWTMFPLLKRDELRVPYFVISLLWAYLLGLPPVSFSAYHEGTSGGLSLFTKILHLNIYVAMVGWHIAEAFFVPPADKPDLWVVANSIIGCGGFGLCYLWCLWTLLNKSGLLSSQAKSKTQ</sequence>
<keyword evidence="7 10" id="KW-0256">Endoplasmic reticulum</keyword>
<feature type="transmembrane region" description="Helical" evidence="10">
    <location>
        <begin position="380"/>
        <end position="401"/>
    </location>
</feature>
<evidence type="ECO:0000256" key="8">
    <source>
        <dbReference type="ARBA" id="ARBA00022989"/>
    </source>
</evidence>
<evidence type="ECO:0000256" key="10">
    <source>
        <dbReference type="RuleBase" id="RU363110"/>
    </source>
</evidence>
<organism evidence="11 12">
    <name type="scientific">Paraconiothyrium brasiliense</name>
    <dbReference type="NCBI Taxonomy" id="300254"/>
    <lineage>
        <taxon>Eukaryota</taxon>
        <taxon>Fungi</taxon>
        <taxon>Dikarya</taxon>
        <taxon>Ascomycota</taxon>
        <taxon>Pezizomycotina</taxon>
        <taxon>Dothideomycetes</taxon>
        <taxon>Pleosporomycetidae</taxon>
        <taxon>Pleosporales</taxon>
        <taxon>Massarineae</taxon>
        <taxon>Didymosphaeriaceae</taxon>
        <taxon>Paraconiothyrium</taxon>
    </lineage>
</organism>
<keyword evidence="9 10" id="KW-0472">Membrane</keyword>
<proteinExistence type="inferred from homology"/>
<dbReference type="PANTHER" id="PTHR12413">
    <property type="entry name" value="DOLICHYL GLYCOSYLTRANSFERASE"/>
    <property type="match status" value="1"/>
</dbReference>